<dbReference type="AlphaFoldDB" id="A0A426ZKE4"/>
<name>A0A426ZKE4_ENSVE</name>
<dbReference type="EMBL" id="AMZH03006202">
    <property type="protein sequence ID" value="RRT64421.1"/>
    <property type="molecule type" value="Genomic_DNA"/>
</dbReference>
<evidence type="ECO:0000256" key="1">
    <source>
        <dbReference type="SAM" id="MobiDB-lite"/>
    </source>
</evidence>
<organism evidence="2 3">
    <name type="scientific">Ensete ventricosum</name>
    <name type="common">Abyssinian banana</name>
    <name type="synonym">Musa ensete</name>
    <dbReference type="NCBI Taxonomy" id="4639"/>
    <lineage>
        <taxon>Eukaryota</taxon>
        <taxon>Viridiplantae</taxon>
        <taxon>Streptophyta</taxon>
        <taxon>Embryophyta</taxon>
        <taxon>Tracheophyta</taxon>
        <taxon>Spermatophyta</taxon>
        <taxon>Magnoliopsida</taxon>
        <taxon>Liliopsida</taxon>
        <taxon>Zingiberales</taxon>
        <taxon>Musaceae</taxon>
        <taxon>Ensete</taxon>
    </lineage>
</organism>
<sequence>MGVRVAVHANPTHIFVGRHGAVPSLPRPPPPSPVTSPPFSSDATELSLLFLAPHPPPRSPQGRRPIREIREEKSCRYFEFLDEVSGVGRRDDKAPLDWLDEAVVYSFVYEGQERVVVAVDIEQAHLPCQEEHALTLCLPEYYQISA</sequence>
<evidence type="ECO:0000313" key="3">
    <source>
        <dbReference type="Proteomes" id="UP000287651"/>
    </source>
</evidence>
<gene>
    <name evidence="2" type="ORF">B296_00014304</name>
</gene>
<proteinExistence type="predicted"/>
<accession>A0A426ZKE4</accession>
<feature type="region of interest" description="Disordered" evidence="1">
    <location>
        <begin position="18"/>
        <end position="41"/>
    </location>
</feature>
<dbReference type="Proteomes" id="UP000287651">
    <property type="component" value="Unassembled WGS sequence"/>
</dbReference>
<evidence type="ECO:0000313" key="2">
    <source>
        <dbReference type="EMBL" id="RRT64421.1"/>
    </source>
</evidence>
<feature type="compositionally biased region" description="Pro residues" evidence="1">
    <location>
        <begin position="25"/>
        <end position="36"/>
    </location>
</feature>
<comment type="caution">
    <text evidence="2">The sequence shown here is derived from an EMBL/GenBank/DDBJ whole genome shotgun (WGS) entry which is preliminary data.</text>
</comment>
<protein>
    <submittedName>
        <fullName evidence="2">Uncharacterized protein</fullName>
    </submittedName>
</protein>
<reference evidence="2 3" key="1">
    <citation type="journal article" date="2014" name="Agronomy (Basel)">
        <title>A Draft Genome Sequence for Ensete ventricosum, the Drought-Tolerant Tree Against Hunger.</title>
        <authorList>
            <person name="Harrison J."/>
            <person name="Moore K.A."/>
            <person name="Paszkiewicz K."/>
            <person name="Jones T."/>
            <person name="Grant M."/>
            <person name="Ambacheew D."/>
            <person name="Muzemil S."/>
            <person name="Studholme D.J."/>
        </authorList>
    </citation>
    <scope>NUCLEOTIDE SEQUENCE [LARGE SCALE GENOMIC DNA]</scope>
</reference>